<evidence type="ECO:0000313" key="9">
    <source>
        <dbReference type="Proteomes" id="UP000798808"/>
    </source>
</evidence>
<gene>
    <name evidence="8" type="ORF">E1163_02040</name>
</gene>
<dbReference type="PROSITE" id="PS50113">
    <property type="entry name" value="PAC"/>
    <property type="match status" value="1"/>
</dbReference>
<comment type="caution">
    <text evidence="8">The sequence shown here is derived from an EMBL/GenBank/DDBJ whole genome shotgun (WGS) entry which is preliminary data.</text>
</comment>
<proteinExistence type="predicted"/>
<keyword evidence="3" id="KW-0597">Phosphoprotein</keyword>
<feature type="domain" description="PAS" evidence="6">
    <location>
        <begin position="29"/>
        <end position="84"/>
    </location>
</feature>
<dbReference type="NCBIfam" id="TIGR00229">
    <property type="entry name" value="sensory_box"/>
    <property type="match status" value="1"/>
</dbReference>
<protein>
    <recommendedName>
        <fullName evidence="2">histidine kinase</fullName>
        <ecNumber evidence="2">2.7.13.3</ecNumber>
    </recommendedName>
</protein>
<dbReference type="Gene3D" id="3.30.450.20">
    <property type="entry name" value="PAS domain"/>
    <property type="match status" value="1"/>
</dbReference>
<dbReference type="InterPro" id="IPR001610">
    <property type="entry name" value="PAC"/>
</dbReference>
<keyword evidence="4" id="KW-0808">Transferase</keyword>
<dbReference type="CDD" id="cd00130">
    <property type="entry name" value="PAS"/>
    <property type="match status" value="1"/>
</dbReference>
<name>A0ABW9RI40_9BACT</name>
<keyword evidence="9" id="KW-1185">Reference proteome</keyword>
<dbReference type="InterPro" id="IPR013655">
    <property type="entry name" value="PAS_fold_3"/>
</dbReference>
<dbReference type="SMART" id="SM00086">
    <property type="entry name" value="PAC"/>
    <property type="match status" value="1"/>
</dbReference>
<dbReference type="PANTHER" id="PTHR43304">
    <property type="entry name" value="PHYTOCHROME-LIKE PROTEIN CPH1"/>
    <property type="match status" value="1"/>
</dbReference>
<dbReference type="InterPro" id="IPR016032">
    <property type="entry name" value="Sig_transdc_resp-reg_C-effctor"/>
</dbReference>
<dbReference type="EMBL" id="SMLW01000287">
    <property type="protein sequence ID" value="MTI23724.1"/>
    <property type="molecule type" value="Genomic_DNA"/>
</dbReference>
<evidence type="ECO:0000259" key="6">
    <source>
        <dbReference type="PROSITE" id="PS50112"/>
    </source>
</evidence>
<evidence type="ECO:0000259" key="7">
    <source>
        <dbReference type="PROSITE" id="PS50113"/>
    </source>
</evidence>
<evidence type="ECO:0000256" key="3">
    <source>
        <dbReference type="ARBA" id="ARBA00022553"/>
    </source>
</evidence>
<dbReference type="Pfam" id="PF08447">
    <property type="entry name" value="PAS_3"/>
    <property type="match status" value="1"/>
</dbReference>
<evidence type="ECO:0000256" key="4">
    <source>
        <dbReference type="ARBA" id="ARBA00022679"/>
    </source>
</evidence>
<evidence type="ECO:0000256" key="5">
    <source>
        <dbReference type="ARBA" id="ARBA00022777"/>
    </source>
</evidence>
<evidence type="ECO:0000256" key="2">
    <source>
        <dbReference type="ARBA" id="ARBA00012438"/>
    </source>
</evidence>
<dbReference type="SUPFAM" id="SSF55785">
    <property type="entry name" value="PYP-like sensor domain (PAS domain)"/>
    <property type="match status" value="1"/>
</dbReference>
<evidence type="ECO:0000313" key="8">
    <source>
        <dbReference type="EMBL" id="MTI23724.1"/>
    </source>
</evidence>
<dbReference type="PROSITE" id="PS00622">
    <property type="entry name" value="HTH_LUXR_1"/>
    <property type="match status" value="1"/>
</dbReference>
<accession>A0ABW9RI40</accession>
<dbReference type="PROSITE" id="PS50112">
    <property type="entry name" value="PAS"/>
    <property type="match status" value="1"/>
</dbReference>
<keyword evidence="5" id="KW-0418">Kinase</keyword>
<organism evidence="8 9">
    <name type="scientific">Fulvivirga kasyanovii</name>
    <dbReference type="NCBI Taxonomy" id="396812"/>
    <lineage>
        <taxon>Bacteria</taxon>
        <taxon>Pseudomonadati</taxon>
        <taxon>Bacteroidota</taxon>
        <taxon>Cytophagia</taxon>
        <taxon>Cytophagales</taxon>
        <taxon>Fulvivirgaceae</taxon>
        <taxon>Fulvivirga</taxon>
    </lineage>
</organism>
<dbReference type="SUPFAM" id="SSF46894">
    <property type="entry name" value="C-terminal effector domain of the bipartite response regulators"/>
    <property type="match status" value="1"/>
</dbReference>
<dbReference type="InterPro" id="IPR000700">
    <property type="entry name" value="PAS-assoc_C"/>
</dbReference>
<dbReference type="RefSeq" id="WP_155168958.1">
    <property type="nucleotide sequence ID" value="NZ_BAAAFL010000065.1"/>
</dbReference>
<dbReference type="EC" id="2.7.13.3" evidence="2"/>
<dbReference type="PANTHER" id="PTHR43304:SF1">
    <property type="entry name" value="PAC DOMAIN-CONTAINING PROTEIN"/>
    <property type="match status" value="1"/>
</dbReference>
<dbReference type="InterPro" id="IPR052162">
    <property type="entry name" value="Sensor_kinase/Photoreceptor"/>
</dbReference>
<evidence type="ECO:0000256" key="1">
    <source>
        <dbReference type="ARBA" id="ARBA00000085"/>
    </source>
</evidence>
<reference evidence="8 9" key="1">
    <citation type="submission" date="2019-02" db="EMBL/GenBank/DDBJ databases">
        <authorList>
            <person name="Goldberg S.R."/>
            <person name="Haltli B.A."/>
            <person name="Correa H."/>
            <person name="Russell K.G."/>
        </authorList>
    </citation>
    <scope>NUCLEOTIDE SEQUENCE [LARGE SCALE GENOMIC DNA]</scope>
    <source>
        <strain evidence="8 9">JCM 16186</strain>
    </source>
</reference>
<dbReference type="Proteomes" id="UP000798808">
    <property type="component" value="Unassembled WGS sequence"/>
</dbReference>
<dbReference type="InterPro" id="IPR000792">
    <property type="entry name" value="Tscrpt_reg_LuxR_C"/>
</dbReference>
<dbReference type="InterPro" id="IPR035965">
    <property type="entry name" value="PAS-like_dom_sf"/>
</dbReference>
<comment type="catalytic activity">
    <reaction evidence="1">
        <text>ATP + protein L-histidine = ADP + protein N-phospho-L-histidine.</text>
        <dbReference type="EC" id="2.7.13.3"/>
    </reaction>
</comment>
<feature type="domain" description="PAC" evidence="7">
    <location>
        <begin position="104"/>
        <end position="156"/>
    </location>
</feature>
<dbReference type="SMART" id="SM00091">
    <property type="entry name" value="PAS"/>
    <property type="match status" value="1"/>
</dbReference>
<sequence>MQIQEISEILKHINQGSNHEEDMDTLYTQEDLFRIVMENMGDVICLHDPETTRYELVPPSMEKILGFSVAELLQMTPYDLFHPDTIKWLESDHNKKAMGSRQSELVEVKCRHKNGSYVWFEVFSRPLFDKSGKVCYIMSISRDISERKYLAEEQHEKEIIKTRLMSSVAYMEKKMDLMVKLEKIILEVPPKPRSEIRNVLNVIRKVLETEDDWEDFKTHFHFTDPGFVEYISMQYPSLTNKELKHIALIRLGFDNSDVARFMSVKKNSLRVMRNRLKQKLQLNPEENLLEFIKNLDTA</sequence>
<dbReference type="InterPro" id="IPR000014">
    <property type="entry name" value="PAS"/>
</dbReference>